<evidence type="ECO:0000259" key="1">
    <source>
        <dbReference type="Pfam" id="PF00329"/>
    </source>
</evidence>
<comment type="caution">
    <text evidence="2">The sequence shown here is derived from an EMBL/GenBank/DDBJ whole genome shotgun (WGS) entry which is preliminary data.</text>
</comment>
<dbReference type="SUPFAM" id="SSF143243">
    <property type="entry name" value="Nqo5-like"/>
    <property type="match status" value="1"/>
</dbReference>
<dbReference type="RefSeq" id="WP_144050414.1">
    <property type="nucleotide sequence ID" value="NZ_NHOA01000067.1"/>
</dbReference>
<dbReference type="InterPro" id="IPR037232">
    <property type="entry name" value="NADH_quin_OxRdtase_su_C/D-like"/>
</dbReference>
<evidence type="ECO:0000313" key="2">
    <source>
        <dbReference type="EMBL" id="PHQ38937.1"/>
    </source>
</evidence>
<feature type="domain" description="NADH:ubiquinone oxidoreductase 30kDa subunit" evidence="1">
    <location>
        <begin position="39"/>
        <end position="105"/>
    </location>
</feature>
<dbReference type="OrthoDB" id="43567at2157"/>
<dbReference type="EMBL" id="NHOA01000067">
    <property type="protein sequence ID" value="PHQ38937.1"/>
    <property type="molecule type" value="Genomic_DNA"/>
</dbReference>
<dbReference type="AlphaFoldDB" id="A0A2G1WIX3"/>
<sequence>MSTDARIEQAGADAEADPFSSIAELITARETHLNAPAARIRPDTVQEALSTLKREAGYDHLACVTAQEYENRYESIYHLRSFDDPTREVSVVVPADKNSPVSESAEP</sequence>
<reference evidence="2 3" key="1">
    <citation type="journal article" date="2014" name="Front. Microbiol.">
        <title>Population and genomic analysis of the genus Halorubrum.</title>
        <authorList>
            <person name="Fullmer M.S."/>
            <person name="Soucy S.M."/>
            <person name="Swithers K.S."/>
            <person name="Makkay A.M."/>
            <person name="Wheeler R."/>
            <person name="Ventosa A."/>
            <person name="Gogarten J.P."/>
            <person name="Papke R.T."/>
        </authorList>
    </citation>
    <scope>NUCLEOTIDE SEQUENCE [LARGE SCALE GENOMIC DNA]</scope>
    <source>
        <strain evidence="2 3">C49</strain>
    </source>
</reference>
<dbReference type="Gene3D" id="3.30.460.80">
    <property type="entry name" value="NADH:ubiquinone oxidoreductase, 30kDa subunit"/>
    <property type="match status" value="1"/>
</dbReference>
<accession>A0A2G1WIX3</accession>
<protein>
    <submittedName>
        <fullName evidence="2">NADH-quinone oxidoreductase subunit C</fullName>
    </submittedName>
</protein>
<name>A0A2G1WIX3_9EURY</name>
<feature type="non-terminal residue" evidence="2">
    <location>
        <position position="107"/>
    </location>
</feature>
<organism evidence="2 3">
    <name type="scientific">Halorubrum persicum</name>
    <dbReference type="NCBI Taxonomy" id="1383844"/>
    <lineage>
        <taxon>Archaea</taxon>
        <taxon>Methanobacteriati</taxon>
        <taxon>Methanobacteriota</taxon>
        <taxon>Stenosarchaea group</taxon>
        <taxon>Halobacteria</taxon>
        <taxon>Halobacteriales</taxon>
        <taxon>Haloferacaceae</taxon>
        <taxon>Halorubrum</taxon>
    </lineage>
</organism>
<dbReference type="GO" id="GO:0008137">
    <property type="term" value="F:NADH dehydrogenase (ubiquinone) activity"/>
    <property type="evidence" value="ECO:0007669"/>
    <property type="project" value="InterPro"/>
</dbReference>
<keyword evidence="3" id="KW-1185">Reference proteome</keyword>
<proteinExistence type="predicted"/>
<gene>
    <name evidence="2" type="ORF">DJ69_08880</name>
</gene>
<dbReference type="Pfam" id="PF00329">
    <property type="entry name" value="Complex1_30kDa"/>
    <property type="match status" value="1"/>
</dbReference>
<dbReference type="Proteomes" id="UP000222824">
    <property type="component" value="Unassembled WGS sequence"/>
</dbReference>
<dbReference type="InterPro" id="IPR001268">
    <property type="entry name" value="NADH_UbQ_OxRdtase_30kDa_su"/>
</dbReference>
<evidence type="ECO:0000313" key="3">
    <source>
        <dbReference type="Proteomes" id="UP000222824"/>
    </source>
</evidence>